<dbReference type="Gene3D" id="2.10.110.10">
    <property type="entry name" value="Cysteine Rich Protein"/>
    <property type="match status" value="2"/>
</dbReference>
<evidence type="ECO:0000259" key="5">
    <source>
        <dbReference type="PROSITE" id="PS50023"/>
    </source>
</evidence>
<keyword evidence="2 3" id="KW-0862">Zinc</keyword>
<sequence>MGSDNMAGFGARRFMQDMYQQQHNYPQQSGNDHRHHHHQANHSSTDASYRRNQDRRAHAPFHGNTNHSYHHSPPTQLNALPATTSRSTSSSHHTAAADIPRYPQQARHEVRYAQAAHNHQARAAGDDAAVDSRKDATSAAAWRSDGLDSSATDSTARLAYERSGDSNYSLSEQSNSVQTARPNARAQIPQIRLEDRTTIYDDDYEEPATLPTVDPTDVTANPSHPPAGALLDDVSADASFKIVRATVLEPDLPKAKCADCGEQLDFEELANHTCQPSSAVRPPLLTIQLPASSSDSSVSSSATSSALTTPRSPFFDRYDSLVNDSRPMSPVVFAKATHTDARRGGDPDDATPKAHAVRVVGMQAAFKVSPSKASCSPAQGEISPPLQPPSVQRSASDTQADAVARRKMIEEQRAAKVKHTMTSPIPRAATTSSLVQQSILTEDLSRSASVGASPSAVRTVKAVSPTTSKPRLAESRTSPDAESFEQSGPSAKGSGTSIRASPSPTASKLPRERGHVDLSSIEEMMKDLTASPEPLKRTLVDSPQRLGQKGTVAADASQRPRAAAPSGERSDRERLLELELERMRDRERTRQLQVLRFKEKKKRERAAKRCCVCDCSLSSSRTPFVERDGKLLCARDWKELYLPKCRKCNLIVEKGAVKSSDGALRGVFHRSCFSCAACEAPFTDGSFYVFNNQPYCSRHYHRLNGSLCRECETGIEGDCRQTDAGDRFHPTCFCCQYSSSKRGACAEPLADYYVVGGQRLCERHADKVSRKLVRAGQKQVDLRAQKRMTMLHSLR</sequence>
<evidence type="ECO:0000313" key="6">
    <source>
        <dbReference type="EMBL" id="GAC96305.1"/>
    </source>
</evidence>
<dbReference type="CDD" id="cd08368">
    <property type="entry name" value="LIM"/>
    <property type="match status" value="1"/>
</dbReference>
<evidence type="ECO:0000313" key="7">
    <source>
        <dbReference type="Proteomes" id="UP000014071"/>
    </source>
</evidence>
<feature type="region of interest" description="Disordered" evidence="4">
    <location>
        <begin position="371"/>
        <end position="395"/>
    </location>
</feature>
<dbReference type="PROSITE" id="PS00478">
    <property type="entry name" value="LIM_DOMAIN_1"/>
    <property type="match status" value="1"/>
</dbReference>
<feature type="region of interest" description="Disordered" evidence="4">
    <location>
        <begin position="206"/>
        <end position="230"/>
    </location>
</feature>
<dbReference type="GO" id="GO:0030695">
    <property type="term" value="F:GTPase regulator activity"/>
    <property type="evidence" value="ECO:0007669"/>
    <property type="project" value="UniProtKB-ARBA"/>
</dbReference>
<dbReference type="PANTHER" id="PTHR24216:SF8">
    <property type="entry name" value="PAXILLIN, ISOFORM F"/>
    <property type="match status" value="1"/>
</dbReference>
<keyword evidence="1 3" id="KW-0479">Metal-binding</keyword>
<dbReference type="OrthoDB" id="1112565at2759"/>
<evidence type="ECO:0000256" key="1">
    <source>
        <dbReference type="ARBA" id="ARBA00022723"/>
    </source>
</evidence>
<dbReference type="Proteomes" id="UP000014071">
    <property type="component" value="Unassembled WGS sequence"/>
</dbReference>
<proteinExistence type="predicted"/>
<feature type="region of interest" description="Disordered" evidence="4">
    <location>
        <begin position="162"/>
        <end position="184"/>
    </location>
</feature>
<protein>
    <recommendedName>
        <fullName evidence="5">LIM zinc-binding domain-containing protein</fullName>
    </recommendedName>
</protein>
<dbReference type="eggNOG" id="KOG1703">
    <property type="taxonomic scope" value="Eukaryota"/>
</dbReference>
<name>R9PDZ6_PSEHS</name>
<keyword evidence="3" id="KW-0440">LIM domain</keyword>
<feature type="compositionally biased region" description="Polar residues" evidence="4">
    <location>
        <begin position="63"/>
        <end position="78"/>
    </location>
</feature>
<dbReference type="SMART" id="SM00132">
    <property type="entry name" value="LIM"/>
    <property type="match status" value="2"/>
</dbReference>
<dbReference type="GeneID" id="24109171"/>
<feature type="compositionally biased region" description="Polar residues" evidence="4">
    <location>
        <begin position="165"/>
        <end position="181"/>
    </location>
</feature>
<dbReference type="GO" id="GO:0046872">
    <property type="term" value="F:metal ion binding"/>
    <property type="evidence" value="ECO:0007669"/>
    <property type="project" value="UniProtKB-KW"/>
</dbReference>
<dbReference type="EMBL" id="DF238801">
    <property type="protein sequence ID" value="GAC96305.1"/>
    <property type="molecule type" value="Genomic_DNA"/>
</dbReference>
<accession>R9PDZ6</accession>
<dbReference type="SUPFAM" id="SSF57716">
    <property type="entry name" value="Glucocorticoid receptor-like (DNA-binding domain)"/>
    <property type="match status" value="2"/>
</dbReference>
<reference evidence="7" key="1">
    <citation type="journal article" date="2013" name="Genome Announc.">
        <title>Draft genome sequence of the basidiomycetous yeast-like fungus Pseudozyma hubeiensis SY62, which produces an abundant amount of the biosurfactant mannosylerythritol lipids.</title>
        <authorList>
            <person name="Konishi M."/>
            <person name="Hatada Y."/>
            <person name="Horiuchi J."/>
        </authorList>
    </citation>
    <scope>NUCLEOTIDE SEQUENCE [LARGE SCALE GENOMIC DNA]</scope>
    <source>
        <strain evidence="7">SY62</strain>
    </source>
</reference>
<gene>
    <name evidence="6" type="ORF">PHSY_003885</name>
</gene>
<evidence type="ECO:0000256" key="4">
    <source>
        <dbReference type="SAM" id="MobiDB-lite"/>
    </source>
</evidence>
<dbReference type="RefSeq" id="XP_012189892.1">
    <property type="nucleotide sequence ID" value="XM_012334502.1"/>
</dbReference>
<feature type="region of interest" description="Disordered" evidence="4">
    <location>
        <begin position="444"/>
        <end position="513"/>
    </location>
</feature>
<dbReference type="PANTHER" id="PTHR24216">
    <property type="entry name" value="PAXILLIN-RELATED"/>
    <property type="match status" value="1"/>
</dbReference>
<feature type="compositionally biased region" description="Polar residues" evidence="4">
    <location>
        <begin position="18"/>
        <end position="30"/>
    </location>
</feature>
<feature type="compositionally biased region" description="Polar residues" evidence="4">
    <location>
        <begin position="480"/>
        <end position="506"/>
    </location>
</feature>
<dbReference type="InterPro" id="IPR001781">
    <property type="entry name" value="Znf_LIM"/>
</dbReference>
<evidence type="ECO:0000256" key="2">
    <source>
        <dbReference type="ARBA" id="ARBA00022833"/>
    </source>
</evidence>
<dbReference type="CDD" id="cd09397">
    <property type="entry name" value="LIM1_UF1"/>
    <property type="match status" value="1"/>
</dbReference>
<feature type="domain" description="LIM zinc-binding" evidence="5">
    <location>
        <begin position="643"/>
        <end position="706"/>
    </location>
</feature>
<organism evidence="6 7">
    <name type="scientific">Pseudozyma hubeiensis (strain SY62)</name>
    <name type="common">Yeast</name>
    <dbReference type="NCBI Taxonomy" id="1305764"/>
    <lineage>
        <taxon>Eukaryota</taxon>
        <taxon>Fungi</taxon>
        <taxon>Dikarya</taxon>
        <taxon>Basidiomycota</taxon>
        <taxon>Ustilaginomycotina</taxon>
        <taxon>Ustilaginomycetes</taxon>
        <taxon>Ustilaginales</taxon>
        <taxon>Ustilaginaceae</taxon>
        <taxon>Pseudozyma</taxon>
    </lineage>
</organism>
<dbReference type="HOGENOM" id="CLU_345510_0_0_1"/>
<keyword evidence="7" id="KW-1185">Reference proteome</keyword>
<dbReference type="STRING" id="1305764.R9PDZ6"/>
<dbReference type="Pfam" id="PF00412">
    <property type="entry name" value="LIM"/>
    <property type="match status" value="1"/>
</dbReference>
<feature type="region of interest" description="Disordered" evidence="4">
    <location>
        <begin position="17"/>
        <end position="96"/>
    </location>
</feature>
<dbReference type="PROSITE" id="PS50023">
    <property type="entry name" value="LIM_DOMAIN_2"/>
    <property type="match status" value="1"/>
</dbReference>
<evidence type="ECO:0000256" key="3">
    <source>
        <dbReference type="PROSITE-ProRule" id="PRU00125"/>
    </source>
</evidence>
<feature type="compositionally biased region" description="Low complexity" evidence="4">
    <location>
        <begin position="553"/>
        <end position="566"/>
    </location>
</feature>
<feature type="region of interest" description="Disordered" evidence="4">
    <location>
        <begin position="528"/>
        <end position="574"/>
    </location>
</feature>
<dbReference type="AlphaFoldDB" id="R9PDZ6"/>
<feature type="compositionally biased region" description="Basic and acidic residues" evidence="4">
    <location>
        <begin position="48"/>
        <end position="57"/>
    </location>
</feature>
<feature type="compositionally biased region" description="Low complexity" evidence="4">
    <location>
        <begin position="82"/>
        <end position="96"/>
    </location>
</feature>
<feature type="region of interest" description="Disordered" evidence="4">
    <location>
        <begin position="291"/>
        <end position="310"/>
    </location>
</feature>